<reference evidence="8" key="1">
    <citation type="journal article" date="2019" name="Int. J. Syst. Evol. Microbiol.">
        <title>The Global Catalogue of Microorganisms (GCM) 10K type strain sequencing project: providing services to taxonomists for standard genome sequencing and annotation.</title>
        <authorList>
            <consortium name="The Broad Institute Genomics Platform"/>
            <consortium name="The Broad Institute Genome Sequencing Center for Infectious Disease"/>
            <person name="Wu L."/>
            <person name="Ma J."/>
        </authorList>
    </citation>
    <scope>NUCLEOTIDE SEQUENCE [LARGE SCALE GENOMIC DNA]</scope>
    <source>
        <strain evidence="8">JCM 17923</strain>
    </source>
</reference>
<keyword evidence="5" id="KW-0812">Transmembrane</keyword>
<evidence type="ECO:0000256" key="5">
    <source>
        <dbReference type="SAM" id="Phobius"/>
    </source>
</evidence>
<evidence type="ECO:0000313" key="7">
    <source>
        <dbReference type="EMBL" id="GAA4364944.1"/>
    </source>
</evidence>
<keyword evidence="3 4" id="KW-0408">Iron</keyword>
<proteinExistence type="predicted"/>
<evidence type="ECO:0000256" key="4">
    <source>
        <dbReference type="PROSITE-ProRule" id="PRU00433"/>
    </source>
</evidence>
<dbReference type="Pfam" id="PF00034">
    <property type="entry name" value="Cytochrom_C"/>
    <property type="match status" value="1"/>
</dbReference>
<feature type="domain" description="Cytochrome c" evidence="6">
    <location>
        <begin position="71"/>
        <end position="162"/>
    </location>
</feature>
<dbReference type="InterPro" id="IPR009056">
    <property type="entry name" value="Cyt_c-like_dom"/>
</dbReference>
<keyword evidence="2 4" id="KW-0479">Metal-binding</keyword>
<name>A0ABP8IP37_9BACT</name>
<dbReference type="SUPFAM" id="SSF46626">
    <property type="entry name" value="Cytochrome c"/>
    <property type="match status" value="1"/>
</dbReference>
<keyword evidence="5" id="KW-1133">Transmembrane helix</keyword>
<dbReference type="PROSITE" id="PS51007">
    <property type="entry name" value="CYTC"/>
    <property type="match status" value="1"/>
</dbReference>
<evidence type="ECO:0000256" key="2">
    <source>
        <dbReference type="ARBA" id="ARBA00022723"/>
    </source>
</evidence>
<keyword evidence="1 4" id="KW-0349">Heme</keyword>
<feature type="transmembrane region" description="Helical" evidence="5">
    <location>
        <begin position="6"/>
        <end position="26"/>
    </location>
</feature>
<evidence type="ECO:0000313" key="8">
    <source>
        <dbReference type="Proteomes" id="UP001501153"/>
    </source>
</evidence>
<dbReference type="EMBL" id="BAABGZ010000072">
    <property type="protein sequence ID" value="GAA4364944.1"/>
    <property type="molecule type" value="Genomic_DNA"/>
</dbReference>
<protein>
    <recommendedName>
        <fullName evidence="6">Cytochrome c domain-containing protein</fullName>
    </recommendedName>
</protein>
<keyword evidence="8" id="KW-1185">Reference proteome</keyword>
<dbReference type="RefSeq" id="WP_345237394.1">
    <property type="nucleotide sequence ID" value="NZ_BAABGZ010000072.1"/>
</dbReference>
<evidence type="ECO:0000256" key="1">
    <source>
        <dbReference type="ARBA" id="ARBA00022617"/>
    </source>
</evidence>
<sequence>MAANSSGFTIAAGMGLIVLLMGYTLLNAAGLVGLASEPQPLECGVVAADTTYAEAPEGPARYPLLTEEDAALASTGDALFKNNCAQCHAINDRVVGPALAGINQRRPMSWLIPWVKNSSKMVASGDAYAVKIFNEYSKQQMPSFALTDDEIKAVLKYVEVEESHRSFAVAAVVD</sequence>
<evidence type="ECO:0000256" key="3">
    <source>
        <dbReference type="ARBA" id="ARBA00023004"/>
    </source>
</evidence>
<dbReference type="Proteomes" id="UP001501153">
    <property type="component" value="Unassembled WGS sequence"/>
</dbReference>
<accession>A0ABP8IP37</accession>
<comment type="caution">
    <text evidence="7">The sequence shown here is derived from an EMBL/GenBank/DDBJ whole genome shotgun (WGS) entry which is preliminary data.</text>
</comment>
<dbReference type="InterPro" id="IPR036909">
    <property type="entry name" value="Cyt_c-like_dom_sf"/>
</dbReference>
<keyword evidence="5" id="KW-0472">Membrane</keyword>
<dbReference type="Gene3D" id="1.10.760.10">
    <property type="entry name" value="Cytochrome c-like domain"/>
    <property type="match status" value="1"/>
</dbReference>
<gene>
    <name evidence="7" type="ORF">GCM10023185_34880</name>
</gene>
<organism evidence="7 8">
    <name type="scientific">Hymenobacter saemangeumensis</name>
    <dbReference type="NCBI Taxonomy" id="1084522"/>
    <lineage>
        <taxon>Bacteria</taxon>
        <taxon>Pseudomonadati</taxon>
        <taxon>Bacteroidota</taxon>
        <taxon>Cytophagia</taxon>
        <taxon>Cytophagales</taxon>
        <taxon>Hymenobacteraceae</taxon>
        <taxon>Hymenobacter</taxon>
    </lineage>
</organism>
<evidence type="ECO:0000259" key="6">
    <source>
        <dbReference type="PROSITE" id="PS51007"/>
    </source>
</evidence>